<evidence type="ECO:0008006" key="4">
    <source>
        <dbReference type="Google" id="ProtNLM"/>
    </source>
</evidence>
<feature type="compositionally biased region" description="Gly residues" evidence="1">
    <location>
        <begin position="27"/>
        <end position="37"/>
    </location>
</feature>
<dbReference type="Proteomes" id="UP000199444">
    <property type="component" value="Unassembled WGS sequence"/>
</dbReference>
<feature type="compositionally biased region" description="Pro residues" evidence="1">
    <location>
        <begin position="64"/>
        <end position="74"/>
    </location>
</feature>
<feature type="region of interest" description="Disordered" evidence="1">
    <location>
        <begin position="1"/>
        <end position="81"/>
    </location>
</feature>
<evidence type="ECO:0000313" key="2">
    <source>
        <dbReference type="EMBL" id="SDR02339.1"/>
    </source>
</evidence>
<reference evidence="2 3" key="1">
    <citation type="submission" date="2016-10" db="EMBL/GenBank/DDBJ databases">
        <authorList>
            <person name="de Groot N.N."/>
        </authorList>
    </citation>
    <scope>NUCLEOTIDE SEQUENCE [LARGE SCALE GENOMIC DNA]</scope>
    <source>
        <strain evidence="2 3">CGMCC 1.10449</strain>
    </source>
</reference>
<protein>
    <recommendedName>
        <fullName evidence="4">Transporter</fullName>
    </recommendedName>
</protein>
<evidence type="ECO:0000256" key="1">
    <source>
        <dbReference type="SAM" id="MobiDB-lite"/>
    </source>
</evidence>
<accession>A0A1H1FNP1</accession>
<dbReference type="EMBL" id="FNKD01000004">
    <property type="protein sequence ID" value="SDR02339.1"/>
    <property type="molecule type" value="Genomic_DNA"/>
</dbReference>
<dbReference type="STRING" id="553311.SAMN05216231_3310"/>
<dbReference type="AlphaFoldDB" id="A0A1H1FNP1"/>
<organism evidence="2 3">
    <name type="scientific">Virgibacillus salinus</name>
    <dbReference type="NCBI Taxonomy" id="553311"/>
    <lineage>
        <taxon>Bacteria</taxon>
        <taxon>Bacillati</taxon>
        <taxon>Bacillota</taxon>
        <taxon>Bacilli</taxon>
        <taxon>Bacillales</taxon>
        <taxon>Bacillaceae</taxon>
        <taxon>Virgibacillus</taxon>
    </lineage>
</organism>
<evidence type="ECO:0000313" key="3">
    <source>
        <dbReference type="Proteomes" id="UP000199444"/>
    </source>
</evidence>
<proteinExistence type="predicted"/>
<keyword evidence="3" id="KW-1185">Reference proteome</keyword>
<sequence length="152" mass="16894">MNHNQPPYEDERQFNFQGMLDGLFSGFPGGGQQFGPPGGGPPFGGPPGQTGGGPPGFQGGQPSAGPPSSPPPSFTPSQPQTLQSQQFGVYAIDPGAIRRCLFQFTYIWLRRDAFWFFPVFVGRNSIAGFRWYRNRWVYYGVDLDRIQSFQCY</sequence>
<gene>
    <name evidence="2" type="ORF">SAMN05216231_3310</name>
</gene>
<dbReference type="RefSeq" id="WP_092494055.1">
    <property type="nucleotide sequence ID" value="NZ_FNKD01000004.1"/>
</dbReference>
<name>A0A1H1FNP1_9BACI</name>
<feature type="compositionally biased region" description="Gly residues" evidence="1">
    <location>
        <begin position="46"/>
        <end position="59"/>
    </location>
</feature>